<accession>A0AA42CT43</accession>
<sequence>MAYEIPANEPDAPWVVEFEVQKSRFITWAAHTPAPADAQALLQRARAHFPDARHHCLAFIAGPPGEQRDIGFSDDGEPGGTAGRPMYQALEGSGLGHIGCVAIRYFGGIKLGTGGLARAYTKSVTLALEQLPTITHVPRHALWLDVSFAGEQEARFWIEQQAGKITDAEYTAQGVRLALQWPNDTPCDIAPLKARLAGEATLITSTHAE</sequence>
<reference evidence="3" key="1">
    <citation type="submission" date="2022-11" db="EMBL/GenBank/DDBJ databases">
        <title>Larsenimonas rhizosphaerae sp. nov., isolated from a tidal mudflat.</title>
        <authorList>
            <person name="Lee S.D."/>
            <person name="Kim I.S."/>
        </authorList>
    </citation>
    <scope>NUCLEOTIDE SEQUENCE</scope>
    <source>
        <strain evidence="3">GH2-1</strain>
    </source>
</reference>
<proteinExistence type="inferred from homology"/>
<dbReference type="InterPro" id="IPR023582">
    <property type="entry name" value="Impact"/>
</dbReference>
<dbReference type="GO" id="GO:0005737">
    <property type="term" value="C:cytoplasm"/>
    <property type="evidence" value="ECO:0007669"/>
    <property type="project" value="TreeGrafter"/>
</dbReference>
<dbReference type="RefSeq" id="WP_265895198.1">
    <property type="nucleotide sequence ID" value="NZ_JAPIVE010000001.1"/>
</dbReference>
<feature type="domain" description="Impact N-terminal" evidence="2">
    <location>
        <begin position="21"/>
        <end position="128"/>
    </location>
</feature>
<evidence type="ECO:0000313" key="4">
    <source>
        <dbReference type="Proteomes" id="UP001165678"/>
    </source>
</evidence>
<keyword evidence="4" id="KW-1185">Reference proteome</keyword>
<evidence type="ECO:0000313" key="3">
    <source>
        <dbReference type="EMBL" id="MCX2522696.1"/>
    </source>
</evidence>
<dbReference type="EMBL" id="JAPIVE010000001">
    <property type="protein sequence ID" value="MCX2522696.1"/>
    <property type="molecule type" value="Genomic_DNA"/>
</dbReference>
<dbReference type="Pfam" id="PF01205">
    <property type="entry name" value="Impact_N"/>
    <property type="match status" value="1"/>
</dbReference>
<protein>
    <submittedName>
        <fullName evidence="3">YigZ family protein</fullName>
    </submittedName>
</protein>
<dbReference type="InterPro" id="IPR036956">
    <property type="entry name" value="Impact_N_sf"/>
</dbReference>
<dbReference type="GO" id="GO:0006446">
    <property type="term" value="P:regulation of translational initiation"/>
    <property type="evidence" value="ECO:0007669"/>
    <property type="project" value="TreeGrafter"/>
</dbReference>
<dbReference type="PANTHER" id="PTHR16301:SF20">
    <property type="entry name" value="IMPACT FAMILY MEMBER YIGZ"/>
    <property type="match status" value="1"/>
</dbReference>
<dbReference type="InterPro" id="IPR001498">
    <property type="entry name" value="Impact_N"/>
</dbReference>
<dbReference type="SUPFAM" id="SSF54211">
    <property type="entry name" value="Ribosomal protein S5 domain 2-like"/>
    <property type="match status" value="1"/>
</dbReference>
<dbReference type="AlphaFoldDB" id="A0AA42CT43"/>
<dbReference type="Proteomes" id="UP001165678">
    <property type="component" value="Unassembled WGS sequence"/>
</dbReference>
<dbReference type="InterPro" id="IPR020568">
    <property type="entry name" value="Ribosomal_Su5_D2-typ_SF"/>
</dbReference>
<comment type="similarity">
    <text evidence="1">Belongs to the IMPACT family.</text>
</comment>
<name>A0AA42CT43_9GAMM</name>
<organism evidence="3 4">
    <name type="scientific">Larsenimonas rhizosphaerae</name>
    <dbReference type="NCBI Taxonomy" id="2944682"/>
    <lineage>
        <taxon>Bacteria</taxon>
        <taxon>Pseudomonadati</taxon>
        <taxon>Pseudomonadota</taxon>
        <taxon>Gammaproteobacteria</taxon>
        <taxon>Oceanospirillales</taxon>
        <taxon>Halomonadaceae</taxon>
        <taxon>Larsenimonas</taxon>
    </lineage>
</organism>
<dbReference type="PANTHER" id="PTHR16301">
    <property type="entry name" value="IMPACT-RELATED"/>
    <property type="match status" value="1"/>
</dbReference>
<evidence type="ECO:0000256" key="1">
    <source>
        <dbReference type="ARBA" id="ARBA00007665"/>
    </source>
</evidence>
<gene>
    <name evidence="3" type="ORF">OQ287_00390</name>
</gene>
<dbReference type="Gene3D" id="3.30.230.30">
    <property type="entry name" value="Impact, N-terminal domain"/>
    <property type="match status" value="1"/>
</dbReference>
<evidence type="ECO:0000259" key="2">
    <source>
        <dbReference type="Pfam" id="PF01205"/>
    </source>
</evidence>
<comment type="caution">
    <text evidence="3">The sequence shown here is derived from an EMBL/GenBank/DDBJ whole genome shotgun (WGS) entry which is preliminary data.</text>
</comment>